<dbReference type="EMBL" id="CADEAL010000513">
    <property type="protein sequence ID" value="CAB1421228.1"/>
    <property type="molecule type" value="Genomic_DNA"/>
</dbReference>
<protein>
    <submittedName>
        <fullName evidence="2">Uncharacterized protein</fullName>
    </submittedName>
</protein>
<dbReference type="AlphaFoldDB" id="A0A9N7U0V1"/>
<sequence length="142" mass="15559">MLGPRWLHYSYVLSSVQSLSLHVLAEPRESGEVSETKCSGRACTTRIGRTLTFTVLQMARTAQRVPRLLSAALHGTTTSVRRERDGGEATPLSPPPRTAALPVESKVQGPRLLAQGFRAANVQRAREAERVYQTGPIEHNLS</sequence>
<evidence type="ECO:0000256" key="1">
    <source>
        <dbReference type="SAM" id="MobiDB-lite"/>
    </source>
</evidence>
<accession>A0A9N7U0V1</accession>
<reference evidence="2" key="1">
    <citation type="submission" date="2020-03" db="EMBL/GenBank/DDBJ databases">
        <authorList>
            <person name="Weist P."/>
        </authorList>
    </citation>
    <scope>NUCLEOTIDE SEQUENCE</scope>
</reference>
<proteinExistence type="predicted"/>
<comment type="caution">
    <text evidence="2">The sequence shown here is derived from an EMBL/GenBank/DDBJ whole genome shotgun (WGS) entry which is preliminary data.</text>
</comment>
<gene>
    <name evidence="2" type="ORF">PLEPLA_LOCUS9110</name>
</gene>
<name>A0A9N7U0V1_PLEPL</name>
<keyword evidence="3" id="KW-1185">Reference proteome</keyword>
<organism evidence="2 3">
    <name type="scientific">Pleuronectes platessa</name>
    <name type="common">European plaice</name>
    <dbReference type="NCBI Taxonomy" id="8262"/>
    <lineage>
        <taxon>Eukaryota</taxon>
        <taxon>Metazoa</taxon>
        <taxon>Chordata</taxon>
        <taxon>Craniata</taxon>
        <taxon>Vertebrata</taxon>
        <taxon>Euteleostomi</taxon>
        <taxon>Actinopterygii</taxon>
        <taxon>Neopterygii</taxon>
        <taxon>Teleostei</taxon>
        <taxon>Neoteleostei</taxon>
        <taxon>Acanthomorphata</taxon>
        <taxon>Carangaria</taxon>
        <taxon>Pleuronectiformes</taxon>
        <taxon>Pleuronectoidei</taxon>
        <taxon>Pleuronectidae</taxon>
        <taxon>Pleuronectes</taxon>
    </lineage>
</organism>
<evidence type="ECO:0000313" key="3">
    <source>
        <dbReference type="Proteomes" id="UP001153269"/>
    </source>
</evidence>
<dbReference type="Proteomes" id="UP001153269">
    <property type="component" value="Unassembled WGS sequence"/>
</dbReference>
<feature type="region of interest" description="Disordered" evidence="1">
    <location>
        <begin position="73"/>
        <end position="105"/>
    </location>
</feature>
<evidence type="ECO:0000313" key="2">
    <source>
        <dbReference type="EMBL" id="CAB1421228.1"/>
    </source>
</evidence>